<reference evidence="1 2" key="2">
    <citation type="journal article" date="2019" name="G3 (Bethesda)">
        <title>Hybrid Assembly of the Genome of the Entomopathogenic Nematode Steinernema carpocapsae Identifies the X-Chromosome.</title>
        <authorList>
            <person name="Serra L."/>
            <person name="Macchietto M."/>
            <person name="Macias-Munoz A."/>
            <person name="McGill C.J."/>
            <person name="Rodriguez I.M."/>
            <person name="Rodriguez B."/>
            <person name="Murad R."/>
            <person name="Mortazavi A."/>
        </authorList>
    </citation>
    <scope>NUCLEOTIDE SEQUENCE [LARGE SCALE GENOMIC DNA]</scope>
    <source>
        <strain evidence="1 2">ALL</strain>
    </source>
</reference>
<dbReference type="Proteomes" id="UP000298663">
    <property type="component" value="Unassembled WGS sequence"/>
</dbReference>
<accession>A0A4U5NH53</accession>
<keyword evidence="2" id="KW-1185">Reference proteome</keyword>
<comment type="caution">
    <text evidence="1">The sequence shown here is derived from an EMBL/GenBank/DDBJ whole genome shotgun (WGS) entry which is preliminary data.</text>
</comment>
<evidence type="ECO:0000313" key="1">
    <source>
        <dbReference type="EMBL" id="TKR82419.1"/>
    </source>
</evidence>
<organism evidence="1 2">
    <name type="scientific">Steinernema carpocapsae</name>
    <name type="common">Entomopathogenic nematode</name>
    <dbReference type="NCBI Taxonomy" id="34508"/>
    <lineage>
        <taxon>Eukaryota</taxon>
        <taxon>Metazoa</taxon>
        <taxon>Ecdysozoa</taxon>
        <taxon>Nematoda</taxon>
        <taxon>Chromadorea</taxon>
        <taxon>Rhabditida</taxon>
        <taxon>Tylenchina</taxon>
        <taxon>Panagrolaimomorpha</taxon>
        <taxon>Strongyloidoidea</taxon>
        <taxon>Steinernematidae</taxon>
        <taxon>Steinernema</taxon>
    </lineage>
</organism>
<name>A0A4U5NH53_STECR</name>
<gene>
    <name evidence="1" type="ORF">L596_016148</name>
</gene>
<evidence type="ECO:0000313" key="2">
    <source>
        <dbReference type="Proteomes" id="UP000298663"/>
    </source>
</evidence>
<protein>
    <submittedName>
        <fullName evidence="1">Uncharacterized protein</fullName>
    </submittedName>
</protein>
<dbReference type="AlphaFoldDB" id="A0A4U5NH53"/>
<sequence>MDPQTLPNHANASSTATVSFPSRFRAATSLTLESPLRRPKSGFAKLTLGGRLAQRQELTLWRRWFDPHPRRVLCVSAMLAGACMSWGT</sequence>
<dbReference type="EMBL" id="AZBU02000004">
    <property type="protein sequence ID" value="TKR82419.1"/>
    <property type="molecule type" value="Genomic_DNA"/>
</dbReference>
<proteinExistence type="predicted"/>
<reference evidence="1 2" key="1">
    <citation type="journal article" date="2015" name="Genome Biol.">
        <title>Comparative genomics of Steinernema reveals deeply conserved gene regulatory networks.</title>
        <authorList>
            <person name="Dillman A.R."/>
            <person name="Macchietto M."/>
            <person name="Porter C.F."/>
            <person name="Rogers A."/>
            <person name="Williams B."/>
            <person name="Antoshechkin I."/>
            <person name="Lee M.M."/>
            <person name="Goodwin Z."/>
            <person name="Lu X."/>
            <person name="Lewis E.E."/>
            <person name="Goodrich-Blair H."/>
            <person name="Stock S.P."/>
            <person name="Adams B.J."/>
            <person name="Sternberg P.W."/>
            <person name="Mortazavi A."/>
        </authorList>
    </citation>
    <scope>NUCLEOTIDE SEQUENCE [LARGE SCALE GENOMIC DNA]</scope>
    <source>
        <strain evidence="1 2">ALL</strain>
    </source>
</reference>